<proteinExistence type="predicted"/>
<comment type="caution">
    <text evidence="2">The sequence shown here is derived from an EMBL/GenBank/DDBJ whole genome shotgun (WGS) entry which is preliminary data.</text>
</comment>
<reference evidence="2 3" key="1">
    <citation type="submission" date="2019-04" db="EMBL/GenBank/DDBJ databases">
        <title>Shimia ponticola sp. nov., isolated from seawater.</title>
        <authorList>
            <person name="Kim Y.-O."/>
            <person name="Yoon J.-H."/>
        </authorList>
    </citation>
    <scope>NUCLEOTIDE SEQUENCE [LARGE SCALE GENOMIC DNA]</scope>
    <source>
        <strain evidence="2 3">MYP11</strain>
    </source>
</reference>
<feature type="transmembrane region" description="Helical" evidence="1">
    <location>
        <begin position="284"/>
        <end position="303"/>
    </location>
</feature>
<feature type="transmembrane region" description="Helical" evidence="1">
    <location>
        <begin position="239"/>
        <end position="256"/>
    </location>
</feature>
<dbReference type="RefSeq" id="WP_136461313.1">
    <property type="nucleotide sequence ID" value="NZ_SRKY01000001.1"/>
</dbReference>
<keyword evidence="1" id="KW-1133">Transmembrane helix</keyword>
<evidence type="ECO:0000313" key="3">
    <source>
        <dbReference type="Proteomes" id="UP000306602"/>
    </source>
</evidence>
<dbReference type="EMBL" id="SRKY01000001">
    <property type="protein sequence ID" value="THH38420.1"/>
    <property type="molecule type" value="Genomic_DNA"/>
</dbReference>
<feature type="transmembrane region" description="Helical" evidence="1">
    <location>
        <begin position="133"/>
        <end position="151"/>
    </location>
</feature>
<evidence type="ECO:0000313" key="2">
    <source>
        <dbReference type="EMBL" id="THH38420.1"/>
    </source>
</evidence>
<feature type="transmembrane region" description="Helical" evidence="1">
    <location>
        <begin position="158"/>
        <end position="176"/>
    </location>
</feature>
<feature type="transmembrane region" description="Helical" evidence="1">
    <location>
        <begin position="213"/>
        <end position="233"/>
    </location>
</feature>
<accession>A0A4S4NQG5</accession>
<evidence type="ECO:0008006" key="4">
    <source>
        <dbReference type="Google" id="ProtNLM"/>
    </source>
</evidence>
<feature type="transmembrane region" description="Helical" evidence="1">
    <location>
        <begin position="66"/>
        <end position="84"/>
    </location>
</feature>
<feature type="transmembrane region" description="Helical" evidence="1">
    <location>
        <begin position="261"/>
        <end position="278"/>
    </location>
</feature>
<keyword evidence="3" id="KW-1185">Reference proteome</keyword>
<feature type="transmembrane region" description="Helical" evidence="1">
    <location>
        <begin position="96"/>
        <end position="113"/>
    </location>
</feature>
<name>A0A4S4NQG5_9RHOB</name>
<evidence type="ECO:0000256" key="1">
    <source>
        <dbReference type="SAM" id="Phobius"/>
    </source>
</evidence>
<dbReference type="Proteomes" id="UP000306602">
    <property type="component" value="Unassembled WGS sequence"/>
</dbReference>
<keyword evidence="1" id="KW-0472">Membrane</keyword>
<sequence length="336" mass="36776">MNRLSAAVAAGIITPEQKRAIEALPDGPGSLRLSLVHLLWLGGVALIVFALFLLTIQISGGDPDRISMVCLVYAVGFFLLDRVVEPRPDLRLLSTLLVLGLGVTLSFSVGAYIEPFVPGRNWSGYTNALGPLTKGMYLPLLPLLGVSALLIRNRQFLPAWTGVLGVLSVYAIDLFYGPGLNDVIDQNLFWLALSVGCLVLGWWLDLRATHNHGFWLNKAGLLAFFVFSTSMAFDWRAEGIWPLLPTGLLMIFYSIYVRRPGGISGGALALAFYLGDWFQAWDNLYVAAAIVALAGLGAIFLGVRAHLIEDRLDDFLPPVLRRLRPEARQDPVTFGL</sequence>
<protein>
    <recommendedName>
        <fullName evidence="4">DUF2157 domain-containing protein</fullName>
    </recommendedName>
</protein>
<dbReference type="AlphaFoldDB" id="A0A4S4NQG5"/>
<organism evidence="2 3">
    <name type="scientific">Aliishimia ponticola</name>
    <dbReference type="NCBI Taxonomy" id="2499833"/>
    <lineage>
        <taxon>Bacteria</taxon>
        <taxon>Pseudomonadati</taxon>
        <taxon>Pseudomonadota</taxon>
        <taxon>Alphaproteobacteria</taxon>
        <taxon>Rhodobacterales</taxon>
        <taxon>Paracoccaceae</taxon>
        <taxon>Aliishimia</taxon>
    </lineage>
</organism>
<feature type="transmembrane region" description="Helical" evidence="1">
    <location>
        <begin position="38"/>
        <end position="60"/>
    </location>
</feature>
<keyword evidence="1" id="KW-0812">Transmembrane</keyword>
<gene>
    <name evidence="2" type="ORF">E4Z66_02285</name>
</gene>
<feature type="transmembrane region" description="Helical" evidence="1">
    <location>
        <begin position="188"/>
        <end position="206"/>
    </location>
</feature>